<evidence type="ECO:0000313" key="2">
    <source>
        <dbReference type="Proteomes" id="UP000559256"/>
    </source>
</evidence>
<organism evidence="1 2">
    <name type="scientific">Tetrapyrgos nigripes</name>
    <dbReference type="NCBI Taxonomy" id="182062"/>
    <lineage>
        <taxon>Eukaryota</taxon>
        <taxon>Fungi</taxon>
        <taxon>Dikarya</taxon>
        <taxon>Basidiomycota</taxon>
        <taxon>Agaricomycotina</taxon>
        <taxon>Agaricomycetes</taxon>
        <taxon>Agaricomycetidae</taxon>
        <taxon>Agaricales</taxon>
        <taxon>Marasmiineae</taxon>
        <taxon>Marasmiaceae</taxon>
        <taxon>Tetrapyrgos</taxon>
    </lineage>
</organism>
<keyword evidence="2" id="KW-1185">Reference proteome</keyword>
<accession>A0A8H5CZR5</accession>
<evidence type="ECO:0000313" key="1">
    <source>
        <dbReference type="EMBL" id="KAF5350865.1"/>
    </source>
</evidence>
<dbReference type="EMBL" id="JAACJM010000072">
    <property type="protein sequence ID" value="KAF5350865.1"/>
    <property type="molecule type" value="Genomic_DNA"/>
</dbReference>
<dbReference type="AlphaFoldDB" id="A0A8H5CZR5"/>
<gene>
    <name evidence="1" type="ORF">D9758_010529</name>
</gene>
<dbReference type="Proteomes" id="UP000559256">
    <property type="component" value="Unassembled WGS sequence"/>
</dbReference>
<name>A0A8H5CZR5_9AGAR</name>
<protein>
    <submittedName>
        <fullName evidence="1">Uncharacterized protein</fullName>
    </submittedName>
</protein>
<reference evidence="1 2" key="1">
    <citation type="journal article" date="2020" name="ISME J.">
        <title>Uncovering the hidden diversity of litter-decomposition mechanisms in mushroom-forming fungi.</title>
        <authorList>
            <person name="Floudas D."/>
            <person name="Bentzer J."/>
            <person name="Ahren D."/>
            <person name="Johansson T."/>
            <person name="Persson P."/>
            <person name="Tunlid A."/>
        </authorList>
    </citation>
    <scope>NUCLEOTIDE SEQUENCE [LARGE SCALE GENOMIC DNA]</scope>
    <source>
        <strain evidence="1 2">CBS 291.85</strain>
    </source>
</reference>
<comment type="caution">
    <text evidence="1">The sequence shown here is derived from an EMBL/GenBank/DDBJ whole genome shotgun (WGS) entry which is preliminary data.</text>
</comment>
<proteinExistence type="predicted"/>
<sequence>MYLQRRRNLHSCALVCSDWQNDALDLLWEIVDSIEPIAMVLGTIKRRNPRSYKDKMLVFENPPDLAAWGRFRIYNNPNLPTAGNDSSDLVLDALNSFRHLDHLDLGYSSLDPAWSRVVSMILSQILPLDCQFDVEEQYKEEHSDAAWKRVKEELEIIRAYCRGSVVLPSSQFDVEEQYEEGRGNAAWKMTKEELEILGPVAEGALFCPVLRPRSWDFLVIYLLGHYNINFLRPSLRLV</sequence>